<reference evidence="9 10" key="2">
    <citation type="submission" date="2019-11" db="EMBL/GenBank/DDBJ databases">
        <authorList>
            <person name="Lu H."/>
        </authorList>
    </citation>
    <scope>NUCLEOTIDE SEQUENCE [LARGE SCALE GENOMIC DNA]</scope>
    <source>
        <strain evidence="9 10">FIM1</strain>
    </source>
</reference>
<dbReference type="InterPro" id="IPR037700">
    <property type="entry name" value="NUP88/NUP82"/>
</dbReference>
<keyword evidence="10" id="KW-1185">Reference proteome</keyword>
<organism evidence="9 10">
    <name type="scientific">Kluyveromyces marxianus</name>
    <name type="common">Yeast</name>
    <name type="synonym">Candida kefyr</name>
    <dbReference type="NCBI Taxonomy" id="4911"/>
    <lineage>
        <taxon>Eukaryota</taxon>
        <taxon>Fungi</taxon>
        <taxon>Dikarya</taxon>
        <taxon>Ascomycota</taxon>
        <taxon>Saccharomycotina</taxon>
        <taxon>Saccharomycetes</taxon>
        <taxon>Saccharomycetales</taxon>
        <taxon>Saccharomycetaceae</taxon>
        <taxon>Kluyveromyces</taxon>
    </lineage>
</organism>
<gene>
    <name evidence="9" type="primary">NUP82</name>
    <name evidence="9" type="ORF">FIM1_3164</name>
</gene>
<keyword evidence="6" id="KW-0906">Nuclear pore complex</keyword>
<keyword evidence="3" id="KW-0509">mRNA transport</keyword>
<dbReference type="PANTHER" id="PTHR13257:SF0">
    <property type="entry name" value="NUCLEAR PORE COMPLEX PROTEIN NUP88"/>
    <property type="match status" value="1"/>
</dbReference>
<sequence>MSLLNVGDLEGIFQPVSVNPSSRLVCYNSSRVYVWQNGILRVQSEVGNTYKSYDLEVPFTPEAMVLDISGDLIAFHSKSEFYVVEVRQNTRLKRHHKPEAGIKRLLWHPLATYGLSVVILHEDSSIQIYDLNELDVPKPTIFNLKTKSFGLSDHVEGVCDITFDTTGLVLYLLSSYNFCDVYAIYPFLPDNFTLDGFENNKDDNDNSSLADYMYHKSLSQFNNVQKELNQSTMTADVQQSDMLPLSHDLLKQIQFFKSFAKKNESLPFSNKALTKATPQGPFRIKGFSKSLYEKDVIGITNIPISKYLGLLALQFEDGSNVILFPDSEPIMSWTPRNINPFNSFTVITSFQAQGSCTLLNGTKPKLAYVGPNAAIFVELPWLSPLSECIKLNDFSSIVGVDFDVNITTISGSFSGVIPTITADVLYDNQHIKVIESEDKKESTLRTPKNLDVKYTYKPALPTSSQEIGMLVMKYKSQAKHFVGGVPDELASVPFKNDNNEDQLEIVSKLYKNTMGRVKMGQMIAYRMFNKLQEQQNEIHRQLRKTNRLNELKVKLEGNLSELEERHAASKEKSKQLNERLDKLKETFTKIENSQKLKTASISDAEVAWFKTIRTQVLKFNEYVHMTNNLREELEFLDKKLKAIHTDKTDLFSDAEFNELQQMLLNDKKVINACVSELTASVQTLEM</sequence>
<evidence type="ECO:0000313" key="9">
    <source>
        <dbReference type="EMBL" id="QGN16451.1"/>
    </source>
</evidence>
<keyword evidence="4" id="KW-0653">Protein transport</keyword>
<keyword evidence="5" id="KW-0811">Translocation</keyword>
<protein>
    <submittedName>
        <fullName evidence="9">Nucleoporin NUP82</fullName>
    </submittedName>
</protein>
<comment type="subcellular location">
    <subcellularLocation>
        <location evidence="1">Nucleus</location>
        <location evidence="1">Nuclear pore complex</location>
    </subcellularLocation>
</comment>
<reference evidence="9 10" key="1">
    <citation type="submission" date="2016-03" db="EMBL/GenBank/DDBJ databases">
        <title>How can Kluyveromyces marxianus grow so fast - potential evolutionary course in Saccharomyces Complex revealed by comparative genomics.</title>
        <authorList>
            <person name="Mo W."/>
            <person name="Lu W."/>
            <person name="Yang X."/>
            <person name="Qi J."/>
            <person name="Lv H."/>
        </authorList>
    </citation>
    <scope>NUCLEOTIDE SEQUENCE [LARGE SCALE GENOMIC DNA]</scope>
    <source>
        <strain evidence="9 10">FIM1</strain>
    </source>
</reference>
<evidence type="ECO:0000256" key="2">
    <source>
        <dbReference type="ARBA" id="ARBA00022448"/>
    </source>
</evidence>
<evidence type="ECO:0000256" key="3">
    <source>
        <dbReference type="ARBA" id="ARBA00022816"/>
    </source>
</evidence>
<evidence type="ECO:0000256" key="6">
    <source>
        <dbReference type="ARBA" id="ARBA00023132"/>
    </source>
</evidence>
<keyword evidence="2" id="KW-0813">Transport</keyword>
<accession>A0ABX6EW54</accession>
<evidence type="ECO:0000313" key="10">
    <source>
        <dbReference type="Proteomes" id="UP000422736"/>
    </source>
</evidence>
<feature type="coiled-coil region" evidence="8">
    <location>
        <begin position="531"/>
        <end position="593"/>
    </location>
</feature>
<evidence type="ECO:0000256" key="4">
    <source>
        <dbReference type="ARBA" id="ARBA00022927"/>
    </source>
</evidence>
<dbReference type="Proteomes" id="UP000422736">
    <property type="component" value="Chromosome 5"/>
</dbReference>
<keyword evidence="8" id="KW-0175">Coiled coil</keyword>
<proteinExistence type="predicted"/>
<evidence type="ECO:0000256" key="8">
    <source>
        <dbReference type="SAM" id="Coils"/>
    </source>
</evidence>
<evidence type="ECO:0000256" key="7">
    <source>
        <dbReference type="ARBA" id="ARBA00023242"/>
    </source>
</evidence>
<evidence type="ECO:0000256" key="5">
    <source>
        <dbReference type="ARBA" id="ARBA00023010"/>
    </source>
</evidence>
<keyword evidence="7" id="KW-0539">Nucleus</keyword>
<evidence type="ECO:0000256" key="1">
    <source>
        <dbReference type="ARBA" id="ARBA00004567"/>
    </source>
</evidence>
<name>A0ABX6EW54_KLUMA</name>
<dbReference type="InterPro" id="IPR036322">
    <property type="entry name" value="WD40_repeat_dom_sf"/>
</dbReference>
<dbReference type="EMBL" id="CP015058">
    <property type="protein sequence ID" value="QGN16451.1"/>
    <property type="molecule type" value="Genomic_DNA"/>
</dbReference>
<dbReference type="PANTHER" id="PTHR13257">
    <property type="entry name" value="NUCLEOPORIN NUP84-RELATED"/>
    <property type="match status" value="1"/>
</dbReference>
<dbReference type="SUPFAM" id="SSF50978">
    <property type="entry name" value="WD40 repeat-like"/>
    <property type="match status" value="1"/>
</dbReference>